<dbReference type="OrthoDB" id="19224at2759"/>
<sequence>MPGHRGETKGEPAGGGGQPVSADQDAVNKGIDKMYKIYEKLSSATEKTTLEGDFKELLEAVKRSDKEKRLASMFITRFLEFFPLLYDDAINAMLDLCEDDDVVIRKQVVKDLVTVCKKVPTFVPKIADVFSQLIQTDDTAEQAGLERCLVSLFHIDAQVAAVVGIFSQVGNGDDTVRDRCLKFLATELKGLSPEIVSPEFEKCLISEARKCAPKLSGEHFNHFHRLLMNTKTLQTVSGQQVMVDLIAEILEMDKQFDASEAENFDKLLLCTKSSLSSFSKQVSSSAYLVYYCTKVLPNLEDSVVLQDGGHLKLEALRMLADVGFHAAQFDPTQAKLCLEQVYKHLVDLMPTPPEEDELNPKFEFSLIEPLLFTFHKLGGFYPEFLNEQPDRLKEFRARLQYLARGTQTYMKLLREDLDGKRGPELRNDETMKKIQALKLTSNISAVIKDLFHTPPSYKSVVGLSWRPYGLRAKRAGETPALTPNNNRGVAEVSSPSNPKQSRNENRGALYQPPSGKFSARAGTYATAGPRVLRGGIRPRGGMAFPGGGGFNGRRGGNNIRGGRGRY</sequence>
<dbReference type="STRING" id="158441.A0A226ENC5"/>
<evidence type="ECO:0000256" key="2">
    <source>
        <dbReference type="ARBA" id="ARBA00022703"/>
    </source>
</evidence>
<name>A0A226ENC5_FOLCA</name>
<feature type="compositionally biased region" description="Polar residues" evidence="3">
    <location>
        <begin position="481"/>
        <end position="500"/>
    </location>
</feature>
<reference evidence="4 5" key="1">
    <citation type="submission" date="2015-12" db="EMBL/GenBank/DDBJ databases">
        <title>The genome of Folsomia candida.</title>
        <authorList>
            <person name="Faddeeva A."/>
            <person name="Derks M.F."/>
            <person name="Anvar Y."/>
            <person name="Smit S."/>
            <person name="Van Straalen N."/>
            <person name="Roelofs D."/>
        </authorList>
    </citation>
    <scope>NUCLEOTIDE SEQUENCE [LARGE SCALE GENOMIC DNA]</scope>
    <source>
        <strain evidence="4 5">VU population</strain>
        <tissue evidence="4">Whole body</tissue>
    </source>
</reference>
<feature type="compositionally biased region" description="Basic and acidic residues" evidence="3">
    <location>
        <begin position="1"/>
        <end position="10"/>
    </location>
</feature>
<dbReference type="SUPFAM" id="SSF48371">
    <property type="entry name" value="ARM repeat"/>
    <property type="match status" value="1"/>
</dbReference>
<dbReference type="Pfam" id="PF05918">
    <property type="entry name" value="API5"/>
    <property type="match status" value="1"/>
</dbReference>
<gene>
    <name evidence="4" type="ORF">Fcan01_06352</name>
</gene>
<protein>
    <submittedName>
        <fullName evidence="4">Apoptosis inhibitor 5</fullName>
    </submittedName>
</protein>
<evidence type="ECO:0000256" key="3">
    <source>
        <dbReference type="SAM" id="MobiDB-lite"/>
    </source>
</evidence>
<dbReference type="GO" id="GO:0005634">
    <property type="term" value="C:nucleus"/>
    <property type="evidence" value="ECO:0007669"/>
    <property type="project" value="TreeGrafter"/>
</dbReference>
<keyword evidence="2" id="KW-0053">Apoptosis</keyword>
<dbReference type="PANTHER" id="PTHR12758">
    <property type="entry name" value="APOPTOSIS INHIBITOR 5-RELATED"/>
    <property type="match status" value="1"/>
</dbReference>
<proteinExistence type="inferred from homology"/>
<comment type="similarity">
    <text evidence="1">Belongs to the API5 family.</text>
</comment>
<evidence type="ECO:0000256" key="1">
    <source>
        <dbReference type="ARBA" id="ARBA00009515"/>
    </source>
</evidence>
<organism evidence="4 5">
    <name type="scientific">Folsomia candida</name>
    <name type="common">Springtail</name>
    <dbReference type="NCBI Taxonomy" id="158441"/>
    <lineage>
        <taxon>Eukaryota</taxon>
        <taxon>Metazoa</taxon>
        <taxon>Ecdysozoa</taxon>
        <taxon>Arthropoda</taxon>
        <taxon>Hexapoda</taxon>
        <taxon>Collembola</taxon>
        <taxon>Entomobryomorpha</taxon>
        <taxon>Isotomoidea</taxon>
        <taxon>Isotomidae</taxon>
        <taxon>Proisotominae</taxon>
        <taxon>Folsomia</taxon>
    </lineage>
</organism>
<feature type="region of interest" description="Disordered" evidence="3">
    <location>
        <begin position="476"/>
        <end position="566"/>
    </location>
</feature>
<comment type="caution">
    <text evidence="4">The sequence shown here is derived from an EMBL/GenBank/DDBJ whole genome shotgun (WGS) entry which is preliminary data.</text>
</comment>
<dbReference type="EMBL" id="LNIX01000002">
    <property type="protein sequence ID" value="OXA59175.1"/>
    <property type="molecule type" value="Genomic_DNA"/>
</dbReference>
<dbReference type="Gene3D" id="1.25.10.10">
    <property type="entry name" value="Leucine-rich Repeat Variant"/>
    <property type="match status" value="1"/>
</dbReference>
<evidence type="ECO:0000313" key="4">
    <source>
        <dbReference type="EMBL" id="OXA59175.1"/>
    </source>
</evidence>
<evidence type="ECO:0000313" key="5">
    <source>
        <dbReference type="Proteomes" id="UP000198287"/>
    </source>
</evidence>
<keyword evidence="5" id="KW-1185">Reference proteome</keyword>
<accession>A0A226ENC5</accession>
<dbReference type="GO" id="GO:0006915">
    <property type="term" value="P:apoptotic process"/>
    <property type="evidence" value="ECO:0007669"/>
    <property type="project" value="UniProtKB-KW"/>
</dbReference>
<dbReference type="InterPro" id="IPR016024">
    <property type="entry name" value="ARM-type_fold"/>
</dbReference>
<feature type="compositionally biased region" description="Gly residues" evidence="3">
    <location>
        <begin position="543"/>
        <end position="566"/>
    </location>
</feature>
<dbReference type="GO" id="GO:0003723">
    <property type="term" value="F:RNA binding"/>
    <property type="evidence" value="ECO:0007669"/>
    <property type="project" value="TreeGrafter"/>
</dbReference>
<dbReference type="OMA" id="RCIKFLA"/>
<dbReference type="AlphaFoldDB" id="A0A226ENC5"/>
<dbReference type="PANTHER" id="PTHR12758:SF19">
    <property type="entry name" value="APOPTOSIS INHIBITOR 5"/>
    <property type="match status" value="1"/>
</dbReference>
<feature type="region of interest" description="Disordered" evidence="3">
    <location>
        <begin position="1"/>
        <end position="24"/>
    </location>
</feature>
<dbReference type="InterPro" id="IPR011989">
    <property type="entry name" value="ARM-like"/>
</dbReference>
<dbReference type="Proteomes" id="UP000198287">
    <property type="component" value="Unassembled WGS sequence"/>
</dbReference>
<dbReference type="InterPro" id="IPR008383">
    <property type="entry name" value="API5"/>
</dbReference>
<dbReference type="GO" id="GO:0043066">
    <property type="term" value="P:negative regulation of apoptotic process"/>
    <property type="evidence" value="ECO:0007669"/>
    <property type="project" value="TreeGrafter"/>
</dbReference>